<dbReference type="GO" id="GO:0008270">
    <property type="term" value="F:zinc ion binding"/>
    <property type="evidence" value="ECO:0007669"/>
    <property type="project" value="UniProtKB-KW"/>
</dbReference>
<feature type="compositionally biased region" description="Basic and acidic residues" evidence="6">
    <location>
        <begin position="233"/>
        <end position="255"/>
    </location>
</feature>
<name>A0AAD5QAD2_PYTIN</name>
<dbReference type="Pfam" id="PF13913">
    <property type="entry name" value="zf-C2HC_2"/>
    <property type="match status" value="2"/>
</dbReference>
<feature type="region of interest" description="Disordered" evidence="6">
    <location>
        <begin position="1"/>
        <end position="144"/>
    </location>
</feature>
<evidence type="ECO:0000256" key="6">
    <source>
        <dbReference type="SAM" id="MobiDB-lite"/>
    </source>
</evidence>
<dbReference type="PROSITE" id="PS50020">
    <property type="entry name" value="WW_DOMAIN_2"/>
    <property type="match status" value="1"/>
</dbReference>
<sequence length="638" mass="72827">MTTEEEHGPPLGLAEYMQPGGAETQQPGQLTDKMRMSDGELSVSDAVGFEREEFDGKQQHHDSPTNMVEEKDEKEDEEEEEDIEEEEEDDDQVRQSWATEREEHGQHEDDEEHFRFRAERDHHDEDKNDEGAFDDDDDESFGSLEWSFGSLEWVTRQLRRLEMRRQEALASPRSDGTTAELKSEDDVDKSVRDAMRLLDTDDAESDSPEREAEAQPYYFDLVAEAMGMQWRHDHANEHSFRELTPVEKKKQVHPEQEDEAEEEEEEEEEEKKEEKDVRASDDETQEDQAQAMNQEDDEWLEAYTAKGRVYYYNRRTRESSWTRPVALASEDDSSARREVSPTAVSVKSAASPSNEHQEDVLYCCFCGTALPGARGFRLHMQECSTLLRHKRSSSALYSQFQETLTILSEDATLRSMHYASSFPDAVPHSFDAPTPQSVRQSLSLLRRQRRPSTTVPRHRTHDDEIPSFQPTGFTTPATSRRTSGPRPQASSSAVRSRPKASQSAFSAPQPSAMETCRHCGRSFAEGRLAKHEAVCPRVFGNETAWGRGAGPGRTSTTEQHQQILRSLQRRRAPQLSSKVQQHNLSLTFREHQASLVECPCCRRKFAPSGAKEHIEICRTVQHRPRNPVPLLKDFATAS</sequence>
<feature type="compositionally biased region" description="Basic and acidic residues" evidence="6">
    <location>
        <begin position="181"/>
        <end position="199"/>
    </location>
</feature>
<feature type="region of interest" description="Disordered" evidence="6">
    <location>
        <begin position="444"/>
        <end position="512"/>
    </location>
</feature>
<feature type="region of interest" description="Disordered" evidence="6">
    <location>
        <begin position="233"/>
        <end position="296"/>
    </location>
</feature>
<dbReference type="InterPro" id="IPR026319">
    <property type="entry name" value="ZC2HC1A/B-like"/>
</dbReference>
<dbReference type="InterPro" id="IPR001202">
    <property type="entry name" value="WW_dom"/>
</dbReference>
<evidence type="ECO:0000313" key="10">
    <source>
        <dbReference type="Proteomes" id="UP001209570"/>
    </source>
</evidence>
<dbReference type="AlphaFoldDB" id="A0AAD5QAD2"/>
<dbReference type="InterPro" id="IPR049899">
    <property type="entry name" value="Znf_C2HC_C3H"/>
</dbReference>
<accession>A0AAD5QAD2</accession>
<dbReference type="PROSITE" id="PS01159">
    <property type="entry name" value="WW_DOMAIN_1"/>
    <property type="match status" value="1"/>
</dbReference>
<evidence type="ECO:0000313" key="9">
    <source>
        <dbReference type="EMBL" id="KAJ0400582.1"/>
    </source>
</evidence>
<feature type="domain" description="C2HC/C3H-type" evidence="8">
    <location>
        <begin position="594"/>
        <end position="623"/>
    </location>
</feature>
<evidence type="ECO:0000256" key="2">
    <source>
        <dbReference type="ARBA" id="ARBA00022737"/>
    </source>
</evidence>
<dbReference type="Proteomes" id="UP001209570">
    <property type="component" value="Unassembled WGS sequence"/>
</dbReference>
<keyword evidence="4" id="KW-0862">Zinc</keyword>
<dbReference type="InterPro" id="IPR036020">
    <property type="entry name" value="WW_dom_sf"/>
</dbReference>
<dbReference type="SUPFAM" id="SSF51045">
    <property type="entry name" value="WW domain"/>
    <property type="match status" value="1"/>
</dbReference>
<proteinExistence type="predicted"/>
<evidence type="ECO:0008006" key="11">
    <source>
        <dbReference type="Google" id="ProtNLM"/>
    </source>
</evidence>
<feature type="compositionally biased region" description="Acidic residues" evidence="6">
    <location>
        <begin position="256"/>
        <end position="271"/>
    </location>
</feature>
<dbReference type="CDD" id="cd00201">
    <property type="entry name" value="WW"/>
    <property type="match status" value="1"/>
</dbReference>
<keyword evidence="1" id="KW-0479">Metal-binding</keyword>
<feature type="compositionally biased region" description="Basic and acidic residues" evidence="6">
    <location>
        <begin position="48"/>
        <end position="71"/>
    </location>
</feature>
<keyword evidence="10" id="KW-1185">Reference proteome</keyword>
<dbReference type="SMART" id="SM00456">
    <property type="entry name" value="WW"/>
    <property type="match status" value="1"/>
</dbReference>
<dbReference type="PANTHER" id="PTHR13555">
    <property type="entry name" value="C2H2 ZINC FINGER CGI-62-RELATED"/>
    <property type="match status" value="1"/>
</dbReference>
<protein>
    <recommendedName>
        <fullName evidence="11">WW domain-containing protein</fullName>
    </recommendedName>
</protein>
<feature type="compositionally biased region" description="Basic and acidic residues" evidence="6">
    <location>
        <begin position="99"/>
        <end position="130"/>
    </location>
</feature>
<feature type="region of interest" description="Disordered" evidence="6">
    <location>
        <begin position="166"/>
        <end position="216"/>
    </location>
</feature>
<dbReference type="Gene3D" id="2.20.70.10">
    <property type="match status" value="1"/>
</dbReference>
<evidence type="ECO:0000256" key="5">
    <source>
        <dbReference type="PROSITE-ProRule" id="PRU01371"/>
    </source>
</evidence>
<feature type="domain" description="C2HC/C3H-type" evidence="8">
    <location>
        <begin position="512"/>
        <end position="541"/>
    </location>
</feature>
<dbReference type="EMBL" id="JAKCXM010000151">
    <property type="protein sequence ID" value="KAJ0400582.1"/>
    <property type="molecule type" value="Genomic_DNA"/>
</dbReference>
<evidence type="ECO:0000256" key="4">
    <source>
        <dbReference type="ARBA" id="ARBA00022833"/>
    </source>
</evidence>
<comment type="caution">
    <text evidence="9">The sequence shown here is derived from an EMBL/GenBank/DDBJ whole genome shotgun (WGS) entry which is preliminary data.</text>
</comment>
<dbReference type="PROSITE" id="PS52027">
    <property type="entry name" value="ZF_C2HC_C3H"/>
    <property type="match status" value="2"/>
</dbReference>
<feature type="compositionally biased region" description="Polar residues" evidence="6">
    <location>
        <begin position="468"/>
        <end position="482"/>
    </location>
</feature>
<evidence type="ECO:0000256" key="3">
    <source>
        <dbReference type="ARBA" id="ARBA00022771"/>
    </source>
</evidence>
<evidence type="ECO:0000259" key="7">
    <source>
        <dbReference type="PROSITE" id="PS50020"/>
    </source>
</evidence>
<keyword evidence="2" id="KW-0677">Repeat</keyword>
<dbReference type="Gene3D" id="3.30.160.60">
    <property type="entry name" value="Classic Zinc Finger"/>
    <property type="match status" value="1"/>
</dbReference>
<evidence type="ECO:0000256" key="1">
    <source>
        <dbReference type="ARBA" id="ARBA00022723"/>
    </source>
</evidence>
<reference evidence="9" key="1">
    <citation type="submission" date="2021-12" db="EMBL/GenBank/DDBJ databases">
        <title>Prjna785345.</title>
        <authorList>
            <person name="Rujirawat T."/>
            <person name="Krajaejun T."/>
        </authorList>
    </citation>
    <scope>NUCLEOTIDE SEQUENCE</scope>
    <source>
        <strain evidence="9">Pi057C3</strain>
    </source>
</reference>
<feature type="compositionally biased region" description="Low complexity" evidence="6">
    <location>
        <begin position="500"/>
        <end position="512"/>
    </location>
</feature>
<feature type="compositionally biased region" description="Basic and acidic residues" evidence="6">
    <location>
        <begin position="272"/>
        <end position="281"/>
    </location>
</feature>
<keyword evidence="3 5" id="KW-0863">Zinc-finger</keyword>
<dbReference type="Pfam" id="PF00397">
    <property type="entry name" value="WW"/>
    <property type="match status" value="1"/>
</dbReference>
<feature type="domain" description="WW" evidence="7">
    <location>
        <begin position="293"/>
        <end position="326"/>
    </location>
</feature>
<evidence type="ECO:0000259" key="8">
    <source>
        <dbReference type="PROSITE" id="PS52027"/>
    </source>
</evidence>
<feature type="compositionally biased region" description="Acidic residues" evidence="6">
    <location>
        <begin position="131"/>
        <end position="140"/>
    </location>
</feature>
<feature type="compositionally biased region" description="Acidic residues" evidence="6">
    <location>
        <begin position="72"/>
        <end position="91"/>
    </location>
</feature>
<gene>
    <name evidence="9" type="ORF">P43SY_009500</name>
</gene>
<organism evidence="9 10">
    <name type="scientific">Pythium insidiosum</name>
    <name type="common">Pythiosis disease agent</name>
    <dbReference type="NCBI Taxonomy" id="114742"/>
    <lineage>
        <taxon>Eukaryota</taxon>
        <taxon>Sar</taxon>
        <taxon>Stramenopiles</taxon>
        <taxon>Oomycota</taxon>
        <taxon>Peronosporomycetes</taxon>
        <taxon>Pythiales</taxon>
        <taxon>Pythiaceae</taxon>
        <taxon>Pythium</taxon>
    </lineage>
</organism>